<accession>A0ABV8DVZ5</accession>
<dbReference type="PANTHER" id="PTHR37042">
    <property type="entry name" value="OUTER MEMBRANE PROTEIN RV1973"/>
    <property type="match status" value="1"/>
</dbReference>
<evidence type="ECO:0000313" key="5">
    <source>
        <dbReference type="Proteomes" id="UP001595696"/>
    </source>
</evidence>
<protein>
    <submittedName>
        <fullName evidence="4">H domain protein</fullName>
    </submittedName>
</protein>
<dbReference type="PANTHER" id="PTHR37042:SF4">
    <property type="entry name" value="OUTER MEMBRANE PROTEIN RV1973"/>
    <property type="match status" value="1"/>
</dbReference>
<dbReference type="Proteomes" id="UP001595696">
    <property type="component" value="Unassembled WGS sequence"/>
</dbReference>
<proteinExistence type="predicted"/>
<evidence type="ECO:0000256" key="1">
    <source>
        <dbReference type="ARBA" id="ARBA00004370"/>
    </source>
</evidence>
<organism evidence="4 5">
    <name type="scientific">Nocardia jiangsuensis</name>
    <dbReference type="NCBI Taxonomy" id="1691563"/>
    <lineage>
        <taxon>Bacteria</taxon>
        <taxon>Bacillati</taxon>
        <taxon>Actinomycetota</taxon>
        <taxon>Actinomycetes</taxon>
        <taxon>Mycobacteriales</taxon>
        <taxon>Nocardiaceae</taxon>
        <taxon>Nocardia</taxon>
    </lineage>
</organism>
<sequence length="160" mass="16954">MNRTKVLAGAAALLLLAAAILAGVNGYRLWDDNRTEQARSDAATTASRTVSAMFSYDFNSVDTELPKAADNLAPDFRADYLTLIQDAIAPGAKEKQLSVQADAQAAGIVSADASHAVVMLFLNQITTSRDSPEGTTSGSRVKVELDRDGDRWLVAAVTPV</sequence>
<evidence type="ECO:0000256" key="2">
    <source>
        <dbReference type="ARBA" id="ARBA00023136"/>
    </source>
</evidence>
<feature type="signal peptide" evidence="3">
    <location>
        <begin position="1"/>
        <end position="22"/>
    </location>
</feature>
<dbReference type="RefSeq" id="WP_378614070.1">
    <property type="nucleotide sequence ID" value="NZ_JBHSAX010000017.1"/>
</dbReference>
<evidence type="ECO:0000256" key="3">
    <source>
        <dbReference type="SAM" id="SignalP"/>
    </source>
</evidence>
<name>A0ABV8DVZ5_9NOCA</name>
<keyword evidence="5" id="KW-1185">Reference proteome</keyword>
<keyword evidence="2" id="KW-0472">Membrane</keyword>
<reference evidence="5" key="1">
    <citation type="journal article" date="2019" name="Int. J. Syst. Evol. Microbiol.">
        <title>The Global Catalogue of Microorganisms (GCM) 10K type strain sequencing project: providing services to taxonomists for standard genome sequencing and annotation.</title>
        <authorList>
            <consortium name="The Broad Institute Genomics Platform"/>
            <consortium name="The Broad Institute Genome Sequencing Center for Infectious Disease"/>
            <person name="Wu L."/>
            <person name="Ma J."/>
        </authorList>
    </citation>
    <scope>NUCLEOTIDE SEQUENCE [LARGE SCALE GENOMIC DNA]</scope>
    <source>
        <strain evidence="5">CGMCC 4.7330</strain>
    </source>
</reference>
<comment type="subcellular location">
    <subcellularLocation>
        <location evidence="1">Membrane</location>
    </subcellularLocation>
</comment>
<comment type="caution">
    <text evidence="4">The sequence shown here is derived from an EMBL/GenBank/DDBJ whole genome shotgun (WGS) entry which is preliminary data.</text>
</comment>
<gene>
    <name evidence="4" type="ORF">ACFO0B_20140</name>
</gene>
<feature type="chain" id="PRO_5045927123" evidence="3">
    <location>
        <begin position="23"/>
        <end position="160"/>
    </location>
</feature>
<dbReference type="EMBL" id="JBHSAX010000017">
    <property type="protein sequence ID" value="MFC3964303.1"/>
    <property type="molecule type" value="Genomic_DNA"/>
</dbReference>
<evidence type="ECO:0000313" key="4">
    <source>
        <dbReference type="EMBL" id="MFC3964303.1"/>
    </source>
</evidence>
<keyword evidence="3" id="KW-0732">Signal</keyword>